<dbReference type="Proteomes" id="UP000001823">
    <property type="component" value="Chromosome"/>
</dbReference>
<dbReference type="eggNOG" id="COG0847">
    <property type="taxonomic scope" value="Bacteria"/>
</dbReference>
<dbReference type="GO" id="GO:0005829">
    <property type="term" value="C:cytosol"/>
    <property type="evidence" value="ECO:0007669"/>
    <property type="project" value="TreeGrafter"/>
</dbReference>
<dbReference type="GeneID" id="93002057"/>
<keyword evidence="1 3" id="KW-0540">Nuclease</keyword>
<dbReference type="AlphaFoldDB" id="A0A0H2YRQ5"/>
<dbReference type="PANTHER" id="PTHR30231:SF42">
    <property type="entry name" value="EXONUCLEASE"/>
    <property type="match status" value="1"/>
</dbReference>
<keyword evidence="4" id="KW-1185">Reference proteome</keyword>
<evidence type="ECO:0000313" key="3">
    <source>
        <dbReference type="EMBL" id="ABG83627.1"/>
    </source>
</evidence>
<name>A0A0H2YRQ5_CLOP1</name>
<evidence type="ECO:0000256" key="1">
    <source>
        <dbReference type="ARBA" id="ARBA00022839"/>
    </source>
</evidence>
<keyword evidence="1 3" id="KW-0269">Exonuclease</keyword>
<reference evidence="3 4" key="1">
    <citation type="journal article" date="2006" name="Genome Res.">
        <title>Skewed genomic variability in strains of the toxigenic bacterial pathogen, Clostridium perfringens.</title>
        <authorList>
            <person name="Myers G.S."/>
            <person name="Rasko D.A."/>
            <person name="Cheung J.K."/>
            <person name="Ravel J."/>
            <person name="Seshadri R."/>
            <person name="Deboy R.T."/>
            <person name="Ren Q."/>
            <person name="Varga J."/>
            <person name="Awad M.M."/>
            <person name="Brinkac L.M."/>
            <person name="Daugherty S.C."/>
            <person name="Haft D.H."/>
            <person name="Dodson R.J."/>
            <person name="Madupu R."/>
            <person name="Nelson W.C."/>
            <person name="Rosovitz M.J."/>
            <person name="Sullivan S.A."/>
            <person name="Khouri H."/>
            <person name="Dimitrov G.I."/>
            <person name="Watkins K.L."/>
            <person name="Mulligan S."/>
            <person name="Benton J."/>
            <person name="Radune D."/>
            <person name="Fisher D.J."/>
            <person name="Atkins H.S."/>
            <person name="Hiscox T."/>
            <person name="Jost B.H."/>
            <person name="Billington S.J."/>
            <person name="Songer J.G."/>
            <person name="McClane B.A."/>
            <person name="Titball R.W."/>
            <person name="Rood J.I."/>
            <person name="Melville S.B."/>
            <person name="Paulsen I.T."/>
        </authorList>
    </citation>
    <scope>NUCLEOTIDE SEQUENCE [LARGE SCALE GENOMIC DNA]</scope>
    <source>
        <strain evidence="4">ATCC 13124 / DSM 756 / JCM 1290 / NCIMB 6125 / NCTC 8237 / S 107 / Type A</strain>
    </source>
</reference>
<dbReference type="InterPro" id="IPR001357">
    <property type="entry name" value="BRCT_dom"/>
</dbReference>
<dbReference type="CDD" id="cd06130">
    <property type="entry name" value="DNA_pol_III_epsilon_like"/>
    <property type="match status" value="1"/>
</dbReference>
<feature type="domain" description="BRCT" evidence="2">
    <location>
        <begin position="221"/>
        <end position="302"/>
    </location>
</feature>
<dbReference type="SUPFAM" id="SSF52113">
    <property type="entry name" value="BRCT domain"/>
    <property type="match status" value="1"/>
</dbReference>
<dbReference type="PANTHER" id="PTHR30231">
    <property type="entry name" value="DNA POLYMERASE III SUBUNIT EPSILON"/>
    <property type="match status" value="1"/>
</dbReference>
<dbReference type="GO" id="GO:0008408">
    <property type="term" value="F:3'-5' exonuclease activity"/>
    <property type="evidence" value="ECO:0007669"/>
    <property type="project" value="TreeGrafter"/>
</dbReference>
<gene>
    <name evidence="3" type="ordered locus">CPF_1655</name>
</gene>
<dbReference type="PaxDb" id="195103-CPF_1655"/>
<dbReference type="Pfam" id="PF00929">
    <property type="entry name" value="RNase_T"/>
    <property type="match status" value="1"/>
</dbReference>
<dbReference type="HOGENOM" id="CLU_047806_0_1_9"/>
<evidence type="ECO:0000259" key="2">
    <source>
        <dbReference type="PROSITE" id="PS50172"/>
    </source>
</evidence>
<dbReference type="KEGG" id="cpf:CPF_1655"/>
<dbReference type="InterPro" id="IPR036420">
    <property type="entry name" value="BRCT_dom_sf"/>
</dbReference>
<organism evidence="3 4">
    <name type="scientific">Clostridium perfringens (strain ATCC 13124 / DSM 756 / JCM 1290 / NCIMB 6125 / NCTC 8237 / Type A)</name>
    <dbReference type="NCBI Taxonomy" id="195103"/>
    <lineage>
        <taxon>Bacteria</taxon>
        <taxon>Bacillati</taxon>
        <taxon>Bacillota</taxon>
        <taxon>Clostridia</taxon>
        <taxon>Eubacteriales</taxon>
        <taxon>Clostridiaceae</taxon>
        <taxon>Clostridium</taxon>
    </lineage>
</organism>
<dbReference type="InterPro" id="IPR013520">
    <property type="entry name" value="Ribonucl_H"/>
</dbReference>
<protein>
    <submittedName>
        <fullName evidence="3">Exonuclease family protein</fullName>
    </submittedName>
</protein>
<dbReference type="NCBIfam" id="NF004844">
    <property type="entry name" value="PRK06195.1"/>
    <property type="match status" value="1"/>
</dbReference>
<dbReference type="SMART" id="SM00479">
    <property type="entry name" value="EXOIII"/>
    <property type="match status" value="1"/>
</dbReference>
<dbReference type="RefSeq" id="WP_003457170.1">
    <property type="nucleotide sequence ID" value="NC_008261.1"/>
</dbReference>
<dbReference type="GO" id="GO:0003676">
    <property type="term" value="F:nucleic acid binding"/>
    <property type="evidence" value="ECO:0007669"/>
    <property type="project" value="InterPro"/>
</dbReference>
<keyword evidence="1 3" id="KW-0378">Hydrolase</keyword>
<dbReference type="InterPro" id="IPR012337">
    <property type="entry name" value="RNaseH-like_sf"/>
</dbReference>
<dbReference type="Gene3D" id="3.30.420.10">
    <property type="entry name" value="Ribonuclease H-like superfamily/Ribonuclease H"/>
    <property type="match status" value="1"/>
</dbReference>
<dbReference type="InterPro" id="IPR036397">
    <property type="entry name" value="RNaseH_sf"/>
</dbReference>
<dbReference type="CDD" id="cd17748">
    <property type="entry name" value="BRCT_DNA_ligase_like"/>
    <property type="match status" value="1"/>
</dbReference>
<dbReference type="SUPFAM" id="SSF53098">
    <property type="entry name" value="Ribonuclease H-like"/>
    <property type="match status" value="1"/>
</dbReference>
<dbReference type="PROSITE" id="PS50172">
    <property type="entry name" value="BRCT"/>
    <property type="match status" value="1"/>
</dbReference>
<accession>A0A0H2YRQ5</accession>
<dbReference type="Pfam" id="PF00533">
    <property type="entry name" value="BRCT"/>
    <property type="match status" value="1"/>
</dbReference>
<dbReference type="EMBL" id="CP000246">
    <property type="protein sequence ID" value="ABG83627.1"/>
    <property type="molecule type" value="Genomic_DNA"/>
</dbReference>
<dbReference type="STRING" id="195103.CPF_1655"/>
<dbReference type="eggNOG" id="COG0272">
    <property type="taxonomic scope" value="Bacteria"/>
</dbReference>
<dbReference type="Gene3D" id="3.40.50.10190">
    <property type="entry name" value="BRCT domain"/>
    <property type="match status" value="1"/>
</dbReference>
<dbReference type="FunFam" id="3.30.420.10:FF:000045">
    <property type="entry name" value="3'-5' exonuclease DinG"/>
    <property type="match status" value="1"/>
</dbReference>
<evidence type="ECO:0000313" key="4">
    <source>
        <dbReference type="Proteomes" id="UP000001823"/>
    </source>
</evidence>
<sequence>MDFVAIDFETANEKRNSACSIGLTVVKDNKIVEEKYFLIKPCEMRFQPMNIWIHGIRPEDVENERTFNEIWEEIKDYIDGNLVIAHNAAFDISVLRKTLDFYDIPYPDFEYACTVVMAKNYYKSLPNHKLGTVSEALGFEFSHHHAGEDARACANILLNICKDLDIESVEELSDKLAIRIGAVYENGYKSSGRKGECKYSSNLRLKEKKKEGEISLKCKNVVFTGPLSSMSRGEAIGNVIRCGGFVSSSVSKKTNYLITGIRDLNKLKENEKSIKLKKAENLIKENFDIKIINEEEFLSIIE</sequence>
<proteinExistence type="predicted"/>